<keyword evidence="2" id="KW-0732">Signal</keyword>
<keyword evidence="4" id="KW-1185">Reference proteome</keyword>
<dbReference type="Proteomes" id="UP000663193">
    <property type="component" value="Chromosome 22"/>
</dbReference>
<reference evidence="4" key="1">
    <citation type="journal article" date="2021" name="BMC Genomics">
        <title>Chromosome-level genome assembly and manually-curated proteome of model necrotroph Parastagonospora nodorum Sn15 reveals a genome-wide trove of candidate effector homologs, and redundancy of virulence-related functions within an accessory chromosome.</title>
        <authorList>
            <person name="Bertazzoni S."/>
            <person name="Jones D.A.B."/>
            <person name="Phan H.T."/>
            <person name="Tan K.-C."/>
            <person name="Hane J.K."/>
        </authorList>
    </citation>
    <scope>NUCLEOTIDE SEQUENCE [LARGE SCALE GENOMIC DNA]</scope>
    <source>
        <strain evidence="4">SN15 / ATCC MYA-4574 / FGSC 10173)</strain>
    </source>
</reference>
<sequence length="542" mass="63444">MHINHCLAFIHLFMFCGAFHEVTSGAISSPDILRDELFSINAYEVLSVHEDGDEDVVHLRKRADKDGCQSDCLSYSGWEEDELMKPSHEDQAAEGSLSKRNARKNTRDVCKGVRIEKNSPAAAGIHLHSPTWETVDILIDVALPLATLLCTADYSVQTYSRVYDIGDPQKPDEKEWFQLRKRDKKWKVDLNGRAGERIYAAEHVLEWHLLKDFIEEDKELNEKSRCAHLYKWFLKSMPKGNIKVKVAKNDGELGKKDRSKNNEKLETKDRFTYEEKDYTLDKWEFAETPVPRLIEWITHQWPGKSDSKTPNPWQYELVILNSDANIKKENVWSDKNIFVVPQYNDKATKKTMLKNKQNSQTLEMLFENRYYEKKKLLDWPDNKGKCKAVYRFMTVMSIAQYHNDLYVREVLRAQVNRIGEAWDHIERNILAGTKHASTQELYKKRDLKTEWLDFMTARHKKYMKKMNDMMDEKIKVFTDPPGSIVFPTKVKRWDYLGVFRRAKDGPPNCGFEPDPQKMQDRVAMMIDAYKNMPKAVEDLKLN</sequence>
<proteinExistence type="predicted"/>
<evidence type="ECO:0000256" key="2">
    <source>
        <dbReference type="SAM" id="SignalP"/>
    </source>
</evidence>
<evidence type="ECO:0000256" key="1">
    <source>
        <dbReference type="SAM" id="MobiDB-lite"/>
    </source>
</evidence>
<organism evidence="3 4">
    <name type="scientific">Phaeosphaeria nodorum (strain SN15 / ATCC MYA-4574 / FGSC 10173)</name>
    <name type="common">Glume blotch fungus</name>
    <name type="synonym">Parastagonospora nodorum</name>
    <dbReference type="NCBI Taxonomy" id="321614"/>
    <lineage>
        <taxon>Eukaryota</taxon>
        <taxon>Fungi</taxon>
        <taxon>Dikarya</taxon>
        <taxon>Ascomycota</taxon>
        <taxon>Pezizomycotina</taxon>
        <taxon>Dothideomycetes</taxon>
        <taxon>Pleosporomycetidae</taxon>
        <taxon>Pleosporales</taxon>
        <taxon>Pleosporineae</taxon>
        <taxon>Phaeosphaeriaceae</taxon>
        <taxon>Parastagonospora</taxon>
    </lineage>
</organism>
<gene>
    <name evidence="3" type="ORF">JI435_131200</name>
</gene>
<protein>
    <submittedName>
        <fullName evidence="3">Uncharacterized protein</fullName>
    </submittedName>
</protein>
<name>A0A7U2ICW8_PHANO</name>
<feature type="chain" id="PRO_5031400077" evidence="2">
    <location>
        <begin position="19"/>
        <end position="542"/>
    </location>
</feature>
<accession>A0A7U2ICW8</accession>
<dbReference type="VEuPathDB" id="FungiDB:JI435_131200"/>
<dbReference type="EMBL" id="CP069044">
    <property type="protein sequence ID" value="QRD07493.1"/>
    <property type="molecule type" value="Genomic_DNA"/>
</dbReference>
<dbReference type="OrthoDB" id="3797255at2759"/>
<evidence type="ECO:0000313" key="3">
    <source>
        <dbReference type="EMBL" id="QRD07493.1"/>
    </source>
</evidence>
<feature type="signal peptide" evidence="2">
    <location>
        <begin position="1"/>
        <end position="18"/>
    </location>
</feature>
<evidence type="ECO:0000313" key="4">
    <source>
        <dbReference type="Proteomes" id="UP000663193"/>
    </source>
</evidence>
<dbReference type="AlphaFoldDB" id="A0A7U2ICW8"/>
<feature type="region of interest" description="Disordered" evidence="1">
    <location>
        <begin position="84"/>
        <end position="105"/>
    </location>
</feature>